<reference evidence="10 11" key="1">
    <citation type="submission" date="2022-05" db="EMBL/GenBank/DDBJ databases">
        <title>Genome Resource of Streptomyces lavenduligriseus GA1-1, a Strain with Broad-Spectrum Antifungal Activity against Phytopathogenic Fungi.</title>
        <authorList>
            <person name="Qi D."/>
        </authorList>
    </citation>
    <scope>NUCLEOTIDE SEQUENCE [LARGE SCALE GENOMIC DNA]</scope>
    <source>
        <strain evidence="10 11">GA1-1</strain>
    </source>
</reference>
<dbReference type="PRINTS" id="PR01036">
    <property type="entry name" value="TCRTETB"/>
</dbReference>
<evidence type="ECO:0000256" key="2">
    <source>
        <dbReference type="ARBA" id="ARBA00022448"/>
    </source>
</evidence>
<evidence type="ECO:0000256" key="7">
    <source>
        <dbReference type="ARBA" id="ARBA00023251"/>
    </source>
</evidence>
<keyword evidence="6 8" id="KW-0472">Membrane</keyword>
<feature type="transmembrane region" description="Helical" evidence="8">
    <location>
        <begin position="210"/>
        <end position="229"/>
    </location>
</feature>
<accession>A0ABT0NRL7</accession>
<dbReference type="EMBL" id="JAMCCK010000015">
    <property type="protein sequence ID" value="MCL3994030.1"/>
    <property type="molecule type" value="Genomic_DNA"/>
</dbReference>
<evidence type="ECO:0000256" key="6">
    <source>
        <dbReference type="ARBA" id="ARBA00023136"/>
    </source>
</evidence>
<evidence type="ECO:0000256" key="4">
    <source>
        <dbReference type="ARBA" id="ARBA00022692"/>
    </source>
</evidence>
<gene>
    <name evidence="10" type="ORF">M4438_10870</name>
</gene>
<protein>
    <submittedName>
        <fullName evidence="10">MFS transporter</fullName>
    </submittedName>
</protein>
<feature type="transmembrane region" description="Helical" evidence="8">
    <location>
        <begin position="118"/>
        <end position="137"/>
    </location>
</feature>
<dbReference type="Pfam" id="PF07690">
    <property type="entry name" value="MFS_1"/>
    <property type="match status" value="1"/>
</dbReference>
<dbReference type="PROSITE" id="PS00216">
    <property type="entry name" value="SUGAR_TRANSPORT_1"/>
    <property type="match status" value="1"/>
</dbReference>
<dbReference type="InterPro" id="IPR005829">
    <property type="entry name" value="Sugar_transporter_CS"/>
</dbReference>
<feature type="transmembrane region" description="Helical" evidence="8">
    <location>
        <begin position="369"/>
        <end position="392"/>
    </location>
</feature>
<dbReference type="PANTHER" id="PTHR42718:SF46">
    <property type="entry name" value="BLR6921 PROTEIN"/>
    <property type="match status" value="1"/>
</dbReference>
<feature type="transmembrane region" description="Helical" evidence="8">
    <location>
        <begin position="21"/>
        <end position="48"/>
    </location>
</feature>
<organism evidence="10 11">
    <name type="scientific">Streptomyces lavenduligriseus</name>
    <dbReference type="NCBI Taxonomy" id="67315"/>
    <lineage>
        <taxon>Bacteria</taxon>
        <taxon>Bacillati</taxon>
        <taxon>Actinomycetota</taxon>
        <taxon>Actinomycetes</taxon>
        <taxon>Kitasatosporales</taxon>
        <taxon>Streptomycetaceae</taxon>
        <taxon>Streptomyces</taxon>
    </lineage>
</organism>
<evidence type="ECO:0000313" key="10">
    <source>
        <dbReference type="EMBL" id="MCL3994030.1"/>
    </source>
</evidence>
<feature type="transmembrane region" description="Helical" evidence="8">
    <location>
        <begin position="60"/>
        <end position="78"/>
    </location>
</feature>
<dbReference type="InterPro" id="IPR011701">
    <property type="entry name" value="MFS"/>
</dbReference>
<keyword evidence="3" id="KW-1003">Cell membrane</keyword>
<keyword evidence="7" id="KW-0046">Antibiotic resistance</keyword>
<feature type="transmembrane region" description="Helical" evidence="8">
    <location>
        <begin position="90"/>
        <end position="112"/>
    </location>
</feature>
<keyword evidence="11" id="KW-1185">Reference proteome</keyword>
<evidence type="ECO:0000256" key="3">
    <source>
        <dbReference type="ARBA" id="ARBA00022475"/>
    </source>
</evidence>
<feature type="transmembrane region" description="Helical" evidence="8">
    <location>
        <begin position="344"/>
        <end position="363"/>
    </location>
</feature>
<feature type="transmembrane region" description="Helical" evidence="8">
    <location>
        <begin position="176"/>
        <end position="198"/>
    </location>
</feature>
<evidence type="ECO:0000256" key="1">
    <source>
        <dbReference type="ARBA" id="ARBA00004651"/>
    </source>
</evidence>
<keyword evidence="2" id="KW-0813">Transport</keyword>
<comment type="subcellular location">
    <subcellularLocation>
        <location evidence="1">Cell membrane</location>
        <topology evidence="1">Multi-pass membrane protein</topology>
    </subcellularLocation>
</comment>
<sequence>MSETARKAAGLAAPSGDANRWKALVFIALAQLMVVLDATIVNIALPAAQEDLGISDGNKQWVITAYALAFGGLLLFGGRIADLWGRKRTFVLGLIGFAAASALGGAATTGPLMFGARALQGVFGALLAPAALSLLAVMFTDARERAKAFGIYGAIAGGGGAVGLILGGFLTEYLNWRWTFFVNIPFAVVAAAGAYFVIREPEGGRNRNPLDIPGVLLSTLGLVALVYGFTRAESDGWSDTLTVSMFVASVVLLLAFVLVEAKVKAPLLPLRVVTDRNRGGIYLSLGLAIIGMFGLFLFLTYYLQIVKGYSPVKTGFAFLPMVVGMITGSTQIGARLMTRLPARLLMGPGFLVAGVGMLLLTQLELDSSYPALLLPAMLLLGLGMGTAFMPAMSLATQGVQPRDAGVASAMVNTSQQVGGAIGTALLNTIASSATTSYVKDHIAGATGKPQQQLVGLQGMVHGYTAAIWVAVGILALASLIAFTFVNAGRPNATAVMGGEGAEDEVPVPVVAH</sequence>
<feature type="transmembrane region" description="Helical" evidence="8">
    <location>
        <begin position="280"/>
        <end position="303"/>
    </location>
</feature>
<dbReference type="PANTHER" id="PTHR42718">
    <property type="entry name" value="MAJOR FACILITATOR SUPERFAMILY MULTIDRUG TRANSPORTER MFSC"/>
    <property type="match status" value="1"/>
</dbReference>
<keyword evidence="4 8" id="KW-0812">Transmembrane</keyword>
<evidence type="ECO:0000259" key="9">
    <source>
        <dbReference type="PROSITE" id="PS50850"/>
    </source>
</evidence>
<dbReference type="PROSITE" id="PS50850">
    <property type="entry name" value="MFS"/>
    <property type="match status" value="1"/>
</dbReference>
<feature type="transmembrane region" description="Helical" evidence="8">
    <location>
        <begin position="241"/>
        <end position="259"/>
    </location>
</feature>
<keyword evidence="5 8" id="KW-1133">Transmembrane helix</keyword>
<dbReference type="InterPro" id="IPR004638">
    <property type="entry name" value="EmrB-like"/>
</dbReference>
<dbReference type="RefSeq" id="WP_249458812.1">
    <property type="nucleotide sequence ID" value="NZ_JAMCCK010000015.1"/>
</dbReference>
<dbReference type="Gene3D" id="1.20.1250.20">
    <property type="entry name" value="MFS general substrate transporter like domains"/>
    <property type="match status" value="1"/>
</dbReference>
<evidence type="ECO:0000256" key="5">
    <source>
        <dbReference type="ARBA" id="ARBA00022989"/>
    </source>
</evidence>
<dbReference type="Gene3D" id="1.20.1720.10">
    <property type="entry name" value="Multidrug resistance protein D"/>
    <property type="match status" value="1"/>
</dbReference>
<dbReference type="CDD" id="cd17321">
    <property type="entry name" value="MFS_MMR_MDR_like"/>
    <property type="match status" value="1"/>
</dbReference>
<dbReference type="InterPro" id="IPR036259">
    <property type="entry name" value="MFS_trans_sf"/>
</dbReference>
<evidence type="ECO:0000313" key="11">
    <source>
        <dbReference type="Proteomes" id="UP001202052"/>
    </source>
</evidence>
<dbReference type="Proteomes" id="UP001202052">
    <property type="component" value="Unassembled WGS sequence"/>
</dbReference>
<feature type="transmembrane region" description="Helical" evidence="8">
    <location>
        <begin position="465"/>
        <end position="485"/>
    </location>
</feature>
<feature type="transmembrane region" description="Helical" evidence="8">
    <location>
        <begin position="149"/>
        <end position="170"/>
    </location>
</feature>
<feature type="transmembrane region" description="Helical" evidence="8">
    <location>
        <begin position="315"/>
        <end position="332"/>
    </location>
</feature>
<evidence type="ECO:0000256" key="8">
    <source>
        <dbReference type="SAM" id="Phobius"/>
    </source>
</evidence>
<comment type="caution">
    <text evidence="10">The sequence shown here is derived from an EMBL/GenBank/DDBJ whole genome shotgun (WGS) entry which is preliminary data.</text>
</comment>
<name>A0ABT0NRL7_9ACTN</name>
<dbReference type="NCBIfam" id="TIGR00711">
    <property type="entry name" value="efflux_EmrB"/>
    <property type="match status" value="1"/>
</dbReference>
<feature type="domain" description="Major facilitator superfamily (MFS) profile" evidence="9">
    <location>
        <begin position="23"/>
        <end position="489"/>
    </location>
</feature>
<dbReference type="InterPro" id="IPR020846">
    <property type="entry name" value="MFS_dom"/>
</dbReference>
<dbReference type="SUPFAM" id="SSF103473">
    <property type="entry name" value="MFS general substrate transporter"/>
    <property type="match status" value="1"/>
</dbReference>
<proteinExistence type="predicted"/>